<evidence type="ECO:0000313" key="2">
    <source>
        <dbReference type="Proteomes" id="UP000179233"/>
    </source>
</evidence>
<sequence>MNFAFNDIRGERGTNFAGRIGQPASWRAGMKYSKHVQIMSAPFATKKFPLRDLRSKRNFSPVYSSYR</sequence>
<protein>
    <submittedName>
        <fullName evidence="1">Uncharacterized protein</fullName>
    </submittedName>
</protein>
<comment type="caution">
    <text evidence="1">The sequence shown here is derived from an EMBL/GenBank/DDBJ whole genome shotgun (WGS) entry which is preliminary data.</text>
</comment>
<dbReference type="Proteomes" id="UP000179233">
    <property type="component" value="Unassembled WGS sequence"/>
</dbReference>
<reference evidence="1 2" key="1">
    <citation type="journal article" date="2016" name="Nat. Commun.">
        <title>Thousands of microbial genomes shed light on interconnected biogeochemical processes in an aquifer system.</title>
        <authorList>
            <person name="Anantharaman K."/>
            <person name="Brown C.T."/>
            <person name="Hug L.A."/>
            <person name="Sharon I."/>
            <person name="Castelle C.J."/>
            <person name="Probst A.J."/>
            <person name="Thomas B.C."/>
            <person name="Singh A."/>
            <person name="Wilkins M.J."/>
            <person name="Karaoz U."/>
            <person name="Brodie E.L."/>
            <person name="Williams K.H."/>
            <person name="Hubbard S.S."/>
            <person name="Banfield J.F."/>
        </authorList>
    </citation>
    <scope>NUCLEOTIDE SEQUENCE [LARGE SCALE GENOMIC DNA]</scope>
</reference>
<dbReference type="AlphaFoldDB" id="A0A1G1VSU8"/>
<proteinExistence type="predicted"/>
<organism evidence="1 2">
    <name type="scientific">Candidatus Chisholmbacteria bacterium RIFCSPHIGHO2_01_FULL_52_32</name>
    <dbReference type="NCBI Taxonomy" id="1797591"/>
    <lineage>
        <taxon>Bacteria</taxon>
        <taxon>Candidatus Chisholmiibacteriota</taxon>
    </lineage>
</organism>
<name>A0A1G1VSU8_9BACT</name>
<dbReference type="EMBL" id="MHCJ01000003">
    <property type="protein sequence ID" value="OGY18469.1"/>
    <property type="molecule type" value="Genomic_DNA"/>
</dbReference>
<accession>A0A1G1VSU8</accession>
<evidence type="ECO:0000313" key="1">
    <source>
        <dbReference type="EMBL" id="OGY18469.1"/>
    </source>
</evidence>
<gene>
    <name evidence="1" type="ORF">A2786_03150</name>
</gene>